<protein>
    <submittedName>
        <fullName evidence="2">Caspase-4 isoform X1</fullName>
    </submittedName>
</protein>
<evidence type="ECO:0000313" key="2">
    <source>
        <dbReference type="RefSeq" id="XP_045153720.1"/>
    </source>
</evidence>
<dbReference type="Proteomes" id="UP000694863">
    <property type="component" value="Unplaced"/>
</dbReference>
<organism evidence="1 2">
    <name type="scientific">Echinops telfairi</name>
    <name type="common">Lesser hedgehog tenrec</name>
    <dbReference type="NCBI Taxonomy" id="9371"/>
    <lineage>
        <taxon>Eukaryota</taxon>
        <taxon>Metazoa</taxon>
        <taxon>Chordata</taxon>
        <taxon>Craniata</taxon>
        <taxon>Vertebrata</taxon>
        <taxon>Euteleostomi</taxon>
        <taxon>Mammalia</taxon>
        <taxon>Eutheria</taxon>
        <taxon>Afrotheria</taxon>
        <taxon>Tenrecidae</taxon>
        <taxon>Tenrecinae</taxon>
        <taxon>Echinops</taxon>
    </lineage>
</organism>
<keyword evidence="1" id="KW-1185">Reference proteome</keyword>
<sequence length="378" mass="43346">MEGANRKKRGLRRLESLGKQFLTDVLENVVEQDYLKLGDEEKKMFYDAKREDRLRVFEKSFRQKHQDLGQVLAETLFSMRKALTGAGGLPEIEAGPDESAEFTDTLRLCPHEKFLRLSKEKAREIYPIKEKEEVRTRLALIICNIEFDHLPVRNGATLDIEGMQTLLEGLGYKVTVETQLTAMEMQSVLQAFAALPEHRSSDSTFLVFMSHGLLEGICGTQHSKTQPDVLAYDTIFQIFNNRNCRSLKDKPKVIIAQACRGVNRGELWVSDSPSTSENSSSPSAENLEEDATYKTHVEKDFIAFCSSTPHNMSWRDALRGSLFITELIACFQKYSWCYHLEEVFRKVQQSFEKPTIRAQMPTIERVSLTRYFYLFPGN</sequence>
<dbReference type="RefSeq" id="XP_045153720.1">
    <property type="nucleotide sequence ID" value="XM_045297785.1"/>
</dbReference>
<reference evidence="2" key="1">
    <citation type="submission" date="2025-08" db="UniProtKB">
        <authorList>
            <consortium name="RefSeq"/>
        </authorList>
    </citation>
    <scope>IDENTIFICATION</scope>
</reference>
<proteinExistence type="predicted"/>
<accession>A0AC55DPQ1</accession>
<gene>
    <name evidence="2" type="primary">LOC101653056</name>
</gene>
<evidence type="ECO:0000313" key="1">
    <source>
        <dbReference type="Proteomes" id="UP000694863"/>
    </source>
</evidence>
<name>A0AC55DPQ1_ECHTE</name>